<organism evidence="22 23">
    <name type="scientific">Leptosia nina</name>
    <dbReference type="NCBI Taxonomy" id="320188"/>
    <lineage>
        <taxon>Eukaryota</taxon>
        <taxon>Metazoa</taxon>
        <taxon>Ecdysozoa</taxon>
        <taxon>Arthropoda</taxon>
        <taxon>Hexapoda</taxon>
        <taxon>Insecta</taxon>
        <taxon>Pterygota</taxon>
        <taxon>Neoptera</taxon>
        <taxon>Endopterygota</taxon>
        <taxon>Lepidoptera</taxon>
        <taxon>Glossata</taxon>
        <taxon>Ditrysia</taxon>
        <taxon>Papilionoidea</taxon>
        <taxon>Pieridae</taxon>
        <taxon>Pierinae</taxon>
        <taxon>Leptosia</taxon>
    </lineage>
</organism>
<evidence type="ECO:0000256" key="8">
    <source>
        <dbReference type="ARBA" id="ARBA00022723"/>
    </source>
</evidence>
<dbReference type="InterPro" id="IPR037165">
    <property type="entry name" value="AldOxase/xan_DH_Mopterin-bd_sf"/>
</dbReference>
<comment type="cofactor">
    <cofactor evidence="20">
        <name>Mo-molybdopterin</name>
        <dbReference type="ChEBI" id="CHEBI:71302"/>
    </cofactor>
    <text evidence="20">Binds 1 Mo-molybdopterin (Mo-MPT) cofactor per subunit.</text>
</comment>
<dbReference type="PANTHER" id="PTHR11908:SF132">
    <property type="entry name" value="ALDEHYDE OXIDASE 1-RELATED"/>
    <property type="match status" value="1"/>
</dbReference>
<keyword evidence="7 20" id="KW-0001">2Fe-2S</keyword>
<keyword evidence="8 20" id="KW-0479">Metal-binding</keyword>
<comment type="cofactor">
    <cofactor evidence="1 19">
        <name>FAD</name>
        <dbReference type="ChEBI" id="CHEBI:57692"/>
    </cofactor>
</comment>
<gene>
    <name evidence="22" type="ORF">LNINA_LOCUS2812</name>
</gene>
<evidence type="ECO:0000256" key="16">
    <source>
        <dbReference type="ARBA" id="ARBA00052415"/>
    </source>
</evidence>
<dbReference type="PROSITE" id="PS51387">
    <property type="entry name" value="FAD_PCMH"/>
    <property type="match status" value="1"/>
</dbReference>
<dbReference type="FunFam" id="3.30.365.10:FF:000001">
    <property type="entry name" value="Xanthine dehydrogenase oxidase"/>
    <property type="match status" value="1"/>
</dbReference>
<dbReference type="InterPro" id="IPR005107">
    <property type="entry name" value="CO_DH_flav_C"/>
</dbReference>
<dbReference type="PROSITE" id="PS00197">
    <property type="entry name" value="2FE2S_FER_1"/>
    <property type="match status" value="1"/>
</dbReference>
<protein>
    <recommendedName>
        <fullName evidence="17">Indole-3-acetaldehyde oxidase</fullName>
    </recommendedName>
</protein>
<dbReference type="InterPro" id="IPR036318">
    <property type="entry name" value="FAD-bd_PCMH-like_sf"/>
</dbReference>
<dbReference type="GO" id="GO:0071949">
    <property type="term" value="F:FAD binding"/>
    <property type="evidence" value="ECO:0007669"/>
    <property type="project" value="InterPro"/>
</dbReference>
<keyword evidence="9 19" id="KW-0274">FAD</keyword>
<feature type="binding site" evidence="20">
    <location>
        <position position="72"/>
    </location>
    <ligand>
        <name>[2Fe-2S] cluster</name>
        <dbReference type="ChEBI" id="CHEBI:190135"/>
        <label>1</label>
    </ligand>
</feature>
<keyword evidence="23" id="KW-1185">Reference proteome</keyword>
<evidence type="ECO:0000259" key="21">
    <source>
        <dbReference type="PROSITE" id="PS51387"/>
    </source>
</evidence>
<feature type="binding site" evidence="20">
    <location>
        <position position="148"/>
    </location>
    <ligand>
        <name>[2Fe-2S] cluster</name>
        <dbReference type="ChEBI" id="CHEBI:190135"/>
        <label>2</label>
    </ligand>
</feature>
<dbReference type="InterPro" id="IPR036683">
    <property type="entry name" value="CO_DH_flav_C_dom_sf"/>
</dbReference>
<comment type="subcellular location">
    <subcellularLocation>
        <location evidence="2">Peroxisome</location>
    </subcellularLocation>
</comment>
<feature type="binding site" evidence="20">
    <location>
        <position position="112"/>
    </location>
    <ligand>
        <name>[2Fe-2S] cluster</name>
        <dbReference type="ChEBI" id="CHEBI:190135"/>
        <label>2</label>
    </ligand>
</feature>
<proteinExistence type="inferred from homology"/>
<dbReference type="InterPro" id="IPR000674">
    <property type="entry name" value="Ald_Oxase/Xan_DH_a/b"/>
</dbReference>
<evidence type="ECO:0000256" key="3">
    <source>
        <dbReference type="ARBA" id="ARBA00006849"/>
    </source>
</evidence>
<dbReference type="InterPro" id="IPR016166">
    <property type="entry name" value="FAD-bd_PCMH"/>
</dbReference>
<dbReference type="EMBL" id="CAVLEF010000004">
    <property type="protein sequence ID" value="CAK1542967.1"/>
    <property type="molecule type" value="Genomic_DNA"/>
</dbReference>
<evidence type="ECO:0000256" key="12">
    <source>
        <dbReference type="ARBA" id="ARBA00023014"/>
    </source>
</evidence>
<keyword evidence="6" id="KW-0285">Flavoprotein</keyword>
<accession>A0AAV1J2V4</accession>
<dbReference type="InterPro" id="IPR046867">
    <property type="entry name" value="AldOxase/xan_DH_MoCoBD2"/>
</dbReference>
<dbReference type="InterPro" id="IPR002888">
    <property type="entry name" value="2Fe-2S-bd"/>
</dbReference>
<keyword evidence="13" id="KW-0520">NAD</keyword>
<evidence type="ECO:0000256" key="18">
    <source>
        <dbReference type="PIRSR" id="PIRSR000127-1"/>
    </source>
</evidence>
<evidence type="ECO:0000313" key="22">
    <source>
        <dbReference type="EMBL" id="CAK1542967.1"/>
    </source>
</evidence>
<feature type="binding site" evidence="20">
    <location>
        <position position="50"/>
    </location>
    <ligand>
        <name>[2Fe-2S] cluster</name>
        <dbReference type="ChEBI" id="CHEBI:190135"/>
        <label>1</label>
    </ligand>
</feature>
<dbReference type="GO" id="GO:0005506">
    <property type="term" value="F:iron ion binding"/>
    <property type="evidence" value="ECO:0007669"/>
    <property type="project" value="InterPro"/>
</dbReference>
<keyword evidence="12 20" id="KW-0411">Iron-sulfur</keyword>
<dbReference type="Gene3D" id="3.10.20.30">
    <property type="match status" value="1"/>
</dbReference>
<evidence type="ECO:0000256" key="2">
    <source>
        <dbReference type="ARBA" id="ARBA00004275"/>
    </source>
</evidence>
<dbReference type="FunFam" id="3.30.390.50:FF:000003">
    <property type="entry name" value="Aldehyde oxidase1"/>
    <property type="match status" value="1"/>
</dbReference>
<dbReference type="Gene3D" id="3.90.1170.50">
    <property type="entry name" value="Aldehyde oxidase/xanthine dehydrogenase, a/b hammerhead"/>
    <property type="match status" value="1"/>
</dbReference>
<dbReference type="FunFam" id="3.30.365.10:FF:000008">
    <property type="entry name" value="Aldehyde oxidase1"/>
    <property type="match status" value="1"/>
</dbReference>
<dbReference type="SMART" id="SM01008">
    <property type="entry name" value="Ald_Xan_dh_C"/>
    <property type="match status" value="1"/>
</dbReference>
<comment type="catalytic activity">
    <reaction evidence="16">
        <text>indole-3-acetaldehyde + O2 + H2O = (indol-3-yl)acetate + H2O2 + H(+)</text>
        <dbReference type="Rhea" id="RHEA:16277"/>
        <dbReference type="ChEBI" id="CHEBI:15377"/>
        <dbReference type="ChEBI" id="CHEBI:15378"/>
        <dbReference type="ChEBI" id="CHEBI:15379"/>
        <dbReference type="ChEBI" id="CHEBI:16240"/>
        <dbReference type="ChEBI" id="CHEBI:18086"/>
        <dbReference type="ChEBI" id="CHEBI:30854"/>
        <dbReference type="EC" id="1.2.3.7"/>
    </reaction>
</comment>
<dbReference type="FunFam" id="3.10.20.30:FF:000012">
    <property type="entry name" value="Xanthine dehydrogenase/oxidase"/>
    <property type="match status" value="1"/>
</dbReference>
<evidence type="ECO:0000256" key="7">
    <source>
        <dbReference type="ARBA" id="ARBA00022714"/>
    </source>
</evidence>
<dbReference type="InterPro" id="IPR016169">
    <property type="entry name" value="FAD-bd_PCMH_sub2"/>
</dbReference>
<evidence type="ECO:0000256" key="6">
    <source>
        <dbReference type="ARBA" id="ARBA00022630"/>
    </source>
</evidence>
<dbReference type="SUPFAM" id="SSF55447">
    <property type="entry name" value="CO dehydrogenase flavoprotein C-terminal domain-like"/>
    <property type="match status" value="1"/>
</dbReference>
<dbReference type="GO" id="GO:0051537">
    <property type="term" value="F:2 iron, 2 sulfur cluster binding"/>
    <property type="evidence" value="ECO:0007669"/>
    <property type="project" value="UniProtKB-KW"/>
</dbReference>
<dbReference type="Gene3D" id="1.10.150.120">
    <property type="entry name" value="[2Fe-2S]-binding domain"/>
    <property type="match status" value="1"/>
</dbReference>
<feature type="binding site" evidence="19">
    <location>
        <position position="395"/>
    </location>
    <ligand>
        <name>FAD</name>
        <dbReference type="ChEBI" id="CHEBI:57692"/>
    </ligand>
</feature>
<dbReference type="AlphaFoldDB" id="A0AAV1J2V4"/>
<dbReference type="InterPro" id="IPR012675">
    <property type="entry name" value="Beta-grasp_dom_sf"/>
</dbReference>
<dbReference type="Gene3D" id="3.30.365.10">
    <property type="entry name" value="Aldehyde oxidase/xanthine dehydrogenase, molybdopterin binding domain"/>
    <property type="match status" value="4"/>
</dbReference>
<evidence type="ECO:0000256" key="17">
    <source>
        <dbReference type="ARBA" id="ARBA00072265"/>
    </source>
</evidence>
<dbReference type="FunFam" id="3.30.465.10:FF:000013">
    <property type="entry name" value="Aldehyde oxidase"/>
    <property type="match status" value="1"/>
</dbReference>
<keyword evidence="10" id="KW-0560">Oxidoreductase</keyword>
<feature type="binding site" evidence="20">
    <location>
        <position position="1033"/>
    </location>
    <ligand>
        <name>Mo-molybdopterin</name>
        <dbReference type="ChEBI" id="CHEBI:71302"/>
    </ligand>
    <ligandPart>
        <name>Mo</name>
        <dbReference type="ChEBI" id="CHEBI:28685"/>
    </ligandPart>
</feature>
<feature type="binding site" evidence="20">
    <location>
        <position position="737"/>
    </location>
    <ligand>
        <name>Mo-molybdopterin</name>
        <dbReference type="ChEBI" id="CHEBI:71302"/>
    </ligand>
    <ligandPart>
        <name>Mo</name>
        <dbReference type="ChEBI" id="CHEBI:28685"/>
    </ligandPart>
</feature>
<feature type="binding site" evidence="20">
    <location>
        <position position="42"/>
    </location>
    <ligand>
        <name>[2Fe-2S] cluster</name>
        <dbReference type="ChEBI" id="CHEBI:190135"/>
        <label>1</label>
    </ligand>
</feature>
<dbReference type="Pfam" id="PF20256">
    <property type="entry name" value="MoCoBD_2"/>
    <property type="match status" value="1"/>
</dbReference>
<dbReference type="Gene3D" id="3.30.465.10">
    <property type="match status" value="1"/>
</dbReference>
<dbReference type="Pfam" id="PF01315">
    <property type="entry name" value="Ald_Xan_dh_C"/>
    <property type="match status" value="1"/>
</dbReference>
<evidence type="ECO:0000256" key="13">
    <source>
        <dbReference type="ARBA" id="ARBA00023027"/>
    </source>
</evidence>
<dbReference type="Pfam" id="PF01799">
    <property type="entry name" value="Fer2_2"/>
    <property type="match status" value="1"/>
</dbReference>
<evidence type="ECO:0000256" key="15">
    <source>
        <dbReference type="ARBA" id="ARBA00034078"/>
    </source>
</evidence>
<reference evidence="22 23" key="1">
    <citation type="submission" date="2023-11" db="EMBL/GenBank/DDBJ databases">
        <authorList>
            <person name="Okamura Y."/>
        </authorList>
    </citation>
    <scope>NUCLEOTIDE SEQUENCE [LARGE SCALE GENOMIC DNA]</scope>
</reference>
<evidence type="ECO:0000256" key="4">
    <source>
        <dbReference type="ARBA" id="ARBA00011738"/>
    </source>
</evidence>
<evidence type="ECO:0000256" key="14">
    <source>
        <dbReference type="ARBA" id="ARBA00023140"/>
    </source>
</evidence>
<dbReference type="InterPro" id="IPR036010">
    <property type="entry name" value="2Fe-2S_ferredoxin-like_sf"/>
</dbReference>
<comment type="cofactor">
    <cofactor evidence="15">
        <name>[2Fe-2S] cluster</name>
        <dbReference type="ChEBI" id="CHEBI:190135"/>
    </cofactor>
</comment>
<sequence length="1262" mass="139929">MDKVVFKINGIEYKIGGEYSLDFTLNEFIRTVADLRGTKVMCREGGCGACIVSVKASAPPTNELTTFAVNSCLVSIFSCHGWDIITVEGVGNRRIGYHAIQQRLANLNGTQCGFCTPGWIMSMYSLYESKKNALTSKEIENSFASNICRCTGYRSIADAFKSFANDASDAIKQQVIDLEDIATSKCKGCKSDEESWCIIETNNNIKKEIDSDGQKWYRATKLEDVFQAMKSGDYRIIAGNTGQGVYSYSDQPKTIIDISNVTELKGHELEVNLVLGSAVTLNEMMDVFLKLSEDNEDFSYLKQLWEHMDLVAHIPVRNIGTIGGNLFMKHRHNEFQSDLFVLFETVGGMITIAEGVGKYKKITFPEFLKLDMNKKLIFNVLLPPLSNCCSVKTYKIMPRSQNSHAFVNAGILLQFHWNSQVLEKANIIYGGISPSFIHASKTEMALIGKDPYTNEALEIALKTLAEEVNPTGKEPEPSVEYRKMLAISLFYKAILSLCPNDKINPIYRSGGDVFKREVSKGSQHFDTDKALWPLNKPVKKLEAMLQCSGELVFTNALKKQGNEVYAAFVTADVAPGSIIDNFDTTEAFKVPGVVAFYTAKDIPGKNTFTSPMELTLIVVDEELLCSEKVMYHGQPAGIIVATREKNANTASKLVKINYKSINDRKPLLSVDDILKSSETSTRIINNKTIEPTNIGNDVKSVIKGEFKMGDQYHFYIEPQTCIAKPINDGMEVYSATQWLDLTNISVANCLNVPVNSINVIVQKVGGSYGGKISRSVQVACAAALVAHLLDTTCRLILPLQTNMMCAGKRVPTQNSFEVGVNHKGVIQYLKTTFYQDKGHSKNEMTSGFTLHHIGNCYDTKSWQIVANTALTDKPSNTWCRAPGSAEGVAMTENIMEKIAYETGIDPIEIRIANLNDQTNPIKEMITQLKADADYDNRLEKSKEFNIKNRWRKRAIKMALMQYDVFFFGNYNSIVSIYHGDGSVAIIHGGIEMGQGLNTKVAQVCAYTLGIPLEKVSIKASTSHTSPNTMTTGGSIGSECVSYATIKACEVLLERLAPFRQKGALTWERLIADAFNAGIDLQASYMYSALNDDIKPYCIYGVCALEVEIDILTGNHNVMRVDLLEDTGRSLSPLIDITQIEGAFVMGLGYWTSEKLVYDNATGRLLTDGTWTYKPPGIKDIPADMRIYFSKNTKNEFGVLQSKATGEPALCLATVVIHAIREAVRSARLDAGYPDQWLQIDNPCTVENIFMAVGHKIEDFKLK</sequence>
<dbReference type="SMART" id="SM01092">
    <property type="entry name" value="CO_deh_flav_C"/>
    <property type="match status" value="1"/>
</dbReference>
<dbReference type="InterPro" id="IPR008274">
    <property type="entry name" value="AldOxase/xan_DH_MoCoBD1"/>
</dbReference>
<feature type="binding site" evidence="20">
    <location>
        <position position="115"/>
    </location>
    <ligand>
        <name>[2Fe-2S] cluster</name>
        <dbReference type="ChEBI" id="CHEBI:190135"/>
        <label>2</label>
    </ligand>
</feature>
<dbReference type="SUPFAM" id="SSF54665">
    <property type="entry name" value="CO dehydrogenase molybdoprotein N-domain-like"/>
    <property type="match status" value="1"/>
</dbReference>
<comment type="caution">
    <text evidence="22">The sequence shown here is derived from an EMBL/GenBank/DDBJ whole genome shotgun (WGS) entry which is preliminary data.</text>
</comment>
<feature type="binding site" evidence="20">
    <location>
        <position position="47"/>
    </location>
    <ligand>
        <name>[2Fe-2S] cluster</name>
        <dbReference type="ChEBI" id="CHEBI:190135"/>
        <label>1</label>
    </ligand>
</feature>
<dbReference type="GO" id="GO:0005777">
    <property type="term" value="C:peroxisome"/>
    <property type="evidence" value="ECO:0007669"/>
    <property type="project" value="UniProtKB-SubCell"/>
</dbReference>
<dbReference type="InterPro" id="IPR016208">
    <property type="entry name" value="Ald_Oxase/xanthine_DH-like"/>
</dbReference>
<dbReference type="SUPFAM" id="SSF47741">
    <property type="entry name" value="CO dehydrogenase ISP C-domain like"/>
    <property type="match status" value="1"/>
</dbReference>
<evidence type="ECO:0000256" key="5">
    <source>
        <dbReference type="ARBA" id="ARBA00022505"/>
    </source>
</evidence>
<evidence type="ECO:0000256" key="19">
    <source>
        <dbReference type="PIRSR" id="PIRSR000127-2"/>
    </source>
</evidence>
<dbReference type="GO" id="GO:0050302">
    <property type="term" value="F:indole-3-acetaldehyde oxidase activity"/>
    <property type="evidence" value="ECO:0007669"/>
    <property type="project" value="UniProtKB-EC"/>
</dbReference>
<feature type="active site" description="Proton acceptor" evidence="18">
    <location>
        <position position="1206"/>
    </location>
</feature>
<evidence type="ECO:0000256" key="20">
    <source>
        <dbReference type="PIRSR" id="PIRSR000127-3"/>
    </source>
</evidence>
<dbReference type="Proteomes" id="UP001497472">
    <property type="component" value="Unassembled WGS sequence"/>
</dbReference>
<comment type="subunit">
    <text evidence="4">Homodimer.</text>
</comment>
<evidence type="ECO:0000256" key="10">
    <source>
        <dbReference type="ARBA" id="ARBA00023002"/>
    </source>
</evidence>
<dbReference type="InterPro" id="IPR036884">
    <property type="entry name" value="2Fe-2S-bd_dom_sf"/>
</dbReference>
<feature type="binding site" evidence="20">
    <location>
        <position position="150"/>
    </location>
    <ligand>
        <name>[2Fe-2S] cluster</name>
        <dbReference type="ChEBI" id="CHEBI:190135"/>
        <label>2</label>
    </ligand>
</feature>
<dbReference type="InterPro" id="IPR036856">
    <property type="entry name" value="Ald_Oxase/Xan_DH_a/b_sf"/>
</dbReference>
<dbReference type="PIRSF" id="PIRSF000127">
    <property type="entry name" value="Xanthine_DH"/>
    <property type="match status" value="1"/>
</dbReference>
<keyword evidence="11 20" id="KW-0408">Iron</keyword>
<keyword evidence="14" id="KW-0576">Peroxisome</keyword>
<name>A0AAV1J2V4_9NEOP</name>
<evidence type="ECO:0000256" key="1">
    <source>
        <dbReference type="ARBA" id="ARBA00001974"/>
    </source>
</evidence>
<feature type="domain" description="FAD-binding PCMH-type" evidence="21">
    <location>
        <begin position="209"/>
        <end position="387"/>
    </location>
</feature>
<dbReference type="Pfam" id="PF02738">
    <property type="entry name" value="MoCoBD_1"/>
    <property type="match status" value="1"/>
</dbReference>
<evidence type="ECO:0000313" key="23">
    <source>
        <dbReference type="Proteomes" id="UP001497472"/>
    </source>
</evidence>
<evidence type="ECO:0000256" key="9">
    <source>
        <dbReference type="ARBA" id="ARBA00022827"/>
    </source>
</evidence>
<dbReference type="InterPro" id="IPR006058">
    <property type="entry name" value="2Fe2S_fd_BS"/>
</dbReference>
<dbReference type="Gene3D" id="3.30.390.50">
    <property type="entry name" value="CO dehydrogenase flavoprotein, C-terminal domain"/>
    <property type="match status" value="1"/>
</dbReference>
<dbReference type="SUPFAM" id="SSF56176">
    <property type="entry name" value="FAD-binding/transporter-associated domain-like"/>
    <property type="match status" value="1"/>
</dbReference>
<dbReference type="PANTHER" id="PTHR11908">
    <property type="entry name" value="XANTHINE DEHYDROGENASE"/>
    <property type="match status" value="1"/>
</dbReference>
<comment type="similarity">
    <text evidence="3">Belongs to the xanthine dehydrogenase family.</text>
</comment>
<dbReference type="SUPFAM" id="SSF56003">
    <property type="entry name" value="Molybdenum cofactor-binding domain"/>
    <property type="match status" value="1"/>
</dbReference>
<keyword evidence="5 20" id="KW-0500">Molybdenum</keyword>
<dbReference type="SUPFAM" id="SSF54292">
    <property type="entry name" value="2Fe-2S ferredoxin-like"/>
    <property type="match status" value="1"/>
</dbReference>
<dbReference type="Pfam" id="PF03450">
    <property type="entry name" value="CO_deh_flav_C"/>
    <property type="match status" value="1"/>
</dbReference>
<feature type="binding site" evidence="20">
    <location>
        <position position="880"/>
    </location>
    <ligand>
        <name>Mo-molybdopterin</name>
        <dbReference type="ChEBI" id="CHEBI:71302"/>
    </ligand>
    <ligandPart>
        <name>Mo</name>
        <dbReference type="ChEBI" id="CHEBI:28685"/>
    </ligandPart>
</feature>
<evidence type="ECO:0000256" key="11">
    <source>
        <dbReference type="ARBA" id="ARBA00023004"/>
    </source>
</evidence>
<dbReference type="InterPro" id="IPR002346">
    <property type="entry name" value="Mopterin_DH_FAD-bd"/>
</dbReference>
<comment type="cofactor">
    <cofactor evidence="20">
        <name>[2Fe-2S] cluster</name>
        <dbReference type="ChEBI" id="CHEBI:190135"/>
    </cofactor>
    <text evidence="20">Binds 2 [2Fe-2S] clusters.</text>
</comment>
<dbReference type="Pfam" id="PF00941">
    <property type="entry name" value="FAD_binding_5"/>
    <property type="match status" value="1"/>
</dbReference>